<dbReference type="RefSeq" id="WP_188531037.1">
    <property type="nucleotide sequence ID" value="NZ_BMGR01000006.1"/>
</dbReference>
<reference evidence="1" key="1">
    <citation type="journal article" date="2014" name="Int. J. Syst. Evol. Microbiol.">
        <title>Complete genome sequence of Corynebacterium casei LMG S-19264T (=DSM 44701T), isolated from a smear-ripened cheese.</title>
        <authorList>
            <consortium name="US DOE Joint Genome Institute (JGI-PGF)"/>
            <person name="Walter F."/>
            <person name="Albersmeier A."/>
            <person name="Kalinowski J."/>
            <person name="Ruckert C."/>
        </authorList>
    </citation>
    <scope>NUCLEOTIDE SEQUENCE</scope>
    <source>
        <strain evidence="1">CGMCC 1.12987</strain>
    </source>
</reference>
<evidence type="ECO:0000313" key="2">
    <source>
        <dbReference type="Proteomes" id="UP000644756"/>
    </source>
</evidence>
<proteinExistence type="predicted"/>
<gene>
    <name evidence="1" type="ORF">GCM10010916_21140</name>
</gene>
<comment type="caution">
    <text evidence="1">The sequence shown here is derived from an EMBL/GenBank/DDBJ whole genome shotgun (WGS) entry which is preliminary data.</text>
</comment>
<dbReference type="EMBL" id="BMGR01000006">
    <property type="protein sequence ID" value="GGG03824.1"/>
    <property type="molecule type" value="Genomic_DNA"/>
</dbReference>
<dbReference type="AlphaFoldDB" id="A0A917D1A1"/>
<sequence length="63" mass="7260">MSISMSTDSLRTHPGGKQQTCFVCEQTMAVSDKKELLCTTCSETSVFPVSHYYMMRYYYDLND</sequence>
<keyword evidence="2" id="KW-1185">Reference proteome</keyword>
<dbReference type="Proteomes" id="UP000644756">
    <property type="component" value="Unassembled WGS sequence"/>
</dbReference>
<reference evidence="1" key="2">
    <citation type="submission" date="2020-09" db="EMBL/GenBank/DDBJ databases">
        <authorList>
            <person name="Sun Q."/>
            <person name="Zhou Y."/>
        </authorList>
    </citation>
    <scope>NUCLEOTIDE SEQUENCE</scope>
    <source>
        <strain evidence="1">CGMCC 1.12987</strain>
    </source>
</reference>
<organism evidence="1 2">
    <name type="scientific">Paenibacillus abyssi</name>
    <dbReference type="NCBI Taxonomy" id="1340531"/>
    <lineage>
        <taxon>Bacteria</taxon>
        <taxon>Bacillati</taxon>
        <taxon>Bacillota</taxon>
        <taxon>Bacilli</taxon>
        <taxon>Bacillales</taxon>
        <taxon>Paenibacillaceae</taxon>
        <taxon>Paenibacillus</taxon>
    </lineage>
</organism>
<protein>
    <submittedName>
        <fullName evidence="1">Uncharacterized protein</fullName>
    </submittedName>
</protein>
<evidence type="ECO:0000313" key="1">
    <source>
        <dbReference type="EMBL" id="GGG03824.1"/>
    </source>
</evidence>
<name>A0A917D1A1_9BACL</name>
<accession>A0A917D1A1</accession>